<evidence type="ECO:0000256" key="5">
    <source>
        <dbReference type="ARBA" id="ARBA00022519"/>
    </source>
</evidence>
<evidence type="ECO:0000259" key="17">
    <source>
        <dbReference type="PROSITE" id="PS50113"/>
    </source>
</evidence>
<dbReference type="AlphaFoldDB" id="A0A5C6U0Q2"/>
<keyword evidence="11" id="KW-0418">Kinase</keyword>
<dbReference type="SMART" id="SM00387">
    <property type="entry name" value="HATPase_c"/>
    <property type="match status" value="1"/>
</dbReference>
<dbReference type="FunFam" id="2.10.70.100:FF:000001">
    <property type="entry name" value="Sensory transduction histidine kinase"/>
    <property type="match status" value="1"/>
</dbReference>
<feature type="region of interest" description="Disordered" evidence="14">
    <location>
        <begin position="836"/>
        <end position="861"/>
    </location>
</feature>
<evidence type="ECO:0000256" key="13">
    <source>
        <dbReference type="ARBA" id="ARBA00023136"/>
    </source>
</evidence>
<evidence type="ECO:0000256" key="11">
    <source>
        <dbReference type="ARBA" id="ARBA00022777"/>
    </source>
</evidence>
<evidence type="ECO:0000256" key="12">
    <source>
        <dbReference type="ARBA" id="ARBA00022989"/>
    </source>
</evidence>
<sequence length="907" mass="100735">MAIESPSSETLAAWAASSRELLALTAPDGTVLWCNAAFRQRFGTVLPAPLRIAPPTRPDEEIAIGDDLFAARAHAVPDGTAWQLEDLGPRREAARLRELLDIAQEFGRLGLWEREIGSGRGRWDRHVFDFWGLDASQGTPDLHEATRFIHPDDQFADTFGQSMAVPGRYSQHYRVLRPDGTVCRIHSQWEVKAGPSGRPERVVGVMMDDTEVYELARSLGDASAQLKLAVELADIAIWRHDLRTDRMHYNDRAFAVLGIEPRPDGLSIDEVRSYIHPDDLPEVIASAQRALASDRPTDMQARYRRSDGSWRHVLTRRVVQRGPDGAPLAFLGVALDLTDQVENQREATELALRLEMATSAAGVGIWTRDPQTEAGEWNAEMFALNGLSPDRGVPSRREWVEEIIHPDDRPRMRHVREQLLESPEGMVEHEYRIVRPDGQVRWLVNRARRMPWGGRTMIFGVTLDITERRQAEQALRSSDQRAALAVRSAGIGTWEVDFESGTERWDEQMFRLRGLEPRREPPSREDRLAMVHPADRSRTMDARPAAVGERRPLRYEFRITLPDGSVRWLASRSIAVTDEQGRALRRIGVNWDITDAKETEAARAATAVAERASRAKSQFLARMSHELRTPLNAVLGFTQLLQFEDTDPARSAKLRHVRAAGEHLLSLIDGVLDLSSLEAGNLRLRPEPIDLAALADQALPLVSVLGQRHGVRLLRGPVDGVAMADRTRTLQVLMNLLTNAIKYNRPGGEVRLSARADGADVTFSVADTGRGMNAEQLRHLFEPFNRLGAEREGIEGTGIGLTIVKALVHGMSGQVAVHSEPGVGSRFDVTLPRAAAGAEVSSMPEPVASTPRRSRRRAASCSTSRTTRSTCCSSRSWCATFPVCASTARPPALPAWRVPRRCAPTSC</sequence>
<feature type="domain" description="PAC" evidence="17">
    <location>
        <begin position="553"/>
        <end position="605"/>
    </location>
</feature>
<feature type="domain" description="PAC" evidence="17">
    <location>
        <begin position="427"/>
        <end position="477"/>
    </location>
</feature>
<dbReference type="Pfam" id="PF08447">
    <property type="entry name" value="PAS_3"/>
    <property type="match status" value="4"/>
</dbReference>
<dbReference type="Gene3D" id="3.30.565.10">
    <property type="entry name" value="Histidine kinase-like ATPase, C-terminal domain"/>
    <property type="match status" value="1"/>
</dbReference>
<organism evidence="18 19">
    <name type="scientific">Piscinibacter aquaticus</name>
    <dbReference type="NCBI Taxonomy" id="392597"/>
    <lineage>
        <taxon>Bacteria</taxon>
        <taxon>Pseudomonadati</taxon>
        <taxon>Pseudomonadota</taxon>
        <taxon>Betaproteobacteria</taxon>
        <taxon>Burkholderiales</taxon>
        <taxon>Sphaerotilaceae</taxon>
        <taxon>Piscinibacter</taxon>
    </lineage>
</organism>
<dbReference type="Pfam" id="PF00512">
    <property type="entry name" value="HisKA"/>
    <property type="match status" value="1"/>
</dbReference>
<dbReference type="Gene3D" id="3.30.450.20">
    <property type="entry name" value="PAS domain"/>
    <property type="match status" value="4"/>
</dbReference>
<evidence type="ECO:0000256" key="7">
    <source>
        <dbReference type="ARBA" id="ARBA00022679"/>
    </source>
</evidence>
<dbReference type="PROSITE" id="PS50112">
    <property type="entry name" value="PAS"/>
    <property type="match status" value="2"/>
</dbReference>
<evidence type="ECO:0000259" key="15">
    <source>
        <dbReference type="PROSITE" id="PS50109"/>
    </source>
</evidence>
<dbReference type="GO" id="GO:0000166">
    <property type="term" value="F:nucleotide binding"/>
    <property type="evidence" value="ECO:0007669"/>
    <property type="project" value="UniProtKB-KW"/>
</dbReference>
<keyword evidence="8" id="KW-0812">Transmembrane</keyword>
<feature type="domain" description="Histidine kinase" evidence="15">
    <location>
        <begin position="622"/>
        <end position="835"/>
    </location>
</feature>
<keyword evidence="9" id="KW-0677">Repeat</keyword>
<comment type="catalytic activity">
    <reaction evidence="1">
        <text>ATP + protein L-histidine = ADP + protein N-phospho-L-histidine.</text>
        <dbReference type="EC" id="2.7.13.3"/>
    </reaction>
</comment>
<reference evidence="18 19" key="1">
    <citation type="submission" date="2019-08" db="EMBL/GenBank/DDBJ databases">
        <authorList>
            <person name="Khan S.A."/>
            <person name="Jeon C.O."/>
            <person name="Jeong S.E."/>
        </authorList>
    </citation>
    <scope>NUCLEOTIDE SEQUENCE [LARGE SCALE GENOMIC DNA]</scope>
    <source>
        <strain evidence="19">IMCC1728</strain>
    </source>
</reference>
<comment type="subcellular location">
    <subcellularLocation>
        <location evidence="2">Cell inner membrane</location>
        <topology evidence="2">Multi-pass membrane protein</topology>
    </subcellularLocation>
</comment>
<dbReference type="EMBL" id="VOPW01000001">
    <property type="protein sequence ID" value="TXC66319.1"/>
    <property type="molecule type" value="Genomic_DNA"/>
</dbReference>
<evidence type="ECO:0000259" key="16">
    <source>
        <dbReference type="PROSITE" id="PS50112"/>
    </source>
</evidence>
<dbReference type="SUPFAM" id="SSF55785">
    <property type="entry name" value="PYP-like sensor domain (PAS domain)"/>
    <property type="match status" value="4"/>
</dbReference>
<dbReference type="EC" id="2.7.13.3" evidence="3"/>
<dbReference type="PANTHER" id="PTHR43304">
    <property type="entry name" value="PHYTOCHROME-LIKE PROTEIN CPH1"/>
    <property type="match status" value="1"/>
</dbReference>
<dbReference type="Proteomes" id="UP000321832">
    <property type="component" value="Unassembled WGS sequence"/>
</dbReference>
<dbReference type="GO" id="GO:0005886">
    <property type="term" value="C:plasma membrane"/>
    <property type="evidence" value="ECO:0007669"/>
    <property type="project" value="UniProtKB-SubCell"/>
</dbReference>
<keyword evidence="4" id="KW-1003">Cell membrane</keyword>
<dbReference type="Pfam" id="PF02518">
    <property type="entry name" value="HATPase_c"/>
    <property type="match status" value="1"/>
</dbReference>
<keyword evidence="13" id="KW-0472">Membrane</keyword>
<dbReference type="InterPro" id="IPR036890">
    <property type="entry name" value="HATPase_C_sf"/>
</dbReference>
<dbReference type="InterPro" id="IPR003661">
    <property type="entry name" value="HisK_dim/P_dom"/>
</dbReference>
<accession>A0A5C6U0Q2</accession>
<dbReference type="SUPFAM" id="SSF47384">
    <property type="entry name" value="Homodimeric domain of signal transducing histidine kinase"/>
    <property type="match status" value="1"/>
</dbReference>
<dbReference type="PANTHER" id="PTHR43304:SF1">
    <property type="entry name" value="PAC DOMAIN-CONTAINING PROTEIN"/>
    <property type="match status" value="1"/>
</dbReference>
<dbReference type="Gene3D" id="2.10.70.100">
    <property type="match status" value="4"/>
</dbReference>
<keyword evidence="6" id="KW-0597">Phosphoprotein</keyword>
<keyword evidence="5" id="KW-0997">Cell inner membrane</keyword>
<proteinExistence type="predicted"/>
<keyword evidence="7" id="KW-0808">Transferase</keyword>
<keyword evidence="19" id="KW-1185">Reference proteome</keyword>
<dbReference type="FunFam" id="3.30.565.10:FF:000006">
    <property type="entry name" value="Sensor histidine kinase WalK"/>
    <property type="match status" value="1"/>
</dbReference>
<comment type="caution">
    <text evidence="18">The sequence shown here is derived from an EMBL/GenBank/DDBJ whole genome shotgun (WGS) entry which is preliminary data.</text>
</comment>
<dbReference type="InterPro" id="IPR052162">
    <property type="entry name" value="Sensor_kinase/Photoreceptor"/>
</dbReference>
<evidence type="ECO:0000256" key="3">
    <source>
        <dbReference type="ARBA" id="ARBA00012438"/>
    </source>
</evidence>
<evidence type="ECO:0000256" key="14">
    <source>
        <dbReference type="SAM" id="MobiDB-lite"/>
    </source>
</evidence>
<dbReference type="InterPro" id="IPR004358">
    <property type="entry name" value="Sig_transdc_His_kin-like_C"/>
</dbReference>
<dbReference type="Gene3D" id="1.10.287.130">
    <property type="match status" value="1"/>
</dbReference>
<dbReference type="NCBIfam" id="TIGR00229">
    <property type="entry name" value="sensory_box"/>
    <property type="match status" value="2"/>
</dbReference>
<dbReference type="InterPro" id="IPR005467">
    <property type="entry name" value="His_kinase_dom"/>
</dbReference>
<evidence type="ECO:0000256" key="9">
    <source>
        <dbReference type="ARBA" id="ARBA00022737"/>
    </source>
</evidence>
<dbReference type="InterPro" id="IPR035965">
    <property type="entry name" value="PAS-like_dom_sf"/>
</dbReference>
<dbReference type="InterPro" id="IPR003594">
    <property type="entry name" value="HATPase_dom"/>
</dbReference>
<dbReference type="InterPro" id="IPR000700">
    <property type="entry name" value="PAS-assoc_C"/>
</dbReference>
<evidence type="ECO:0000256" key="1">
    <source>
        <dbReference type="ARBA" id="ARBA00000085"/>
    </source>
</evidence>
<dbReference type="PROSITE" id="PS50113">
    <property type="entry name" value="PAC"/>
    <property type="match status" value="3"/>
</dbReference>
<gene>
    <name evidence="18" type="ORF">FSC37_11840</name>
</gene>
<keyword evidence="10" id="KW-0547">Nucleotide-binding</keyword>
<dbReference type="PROSITE" id="PS50109">
    <property type="entry name" value="HIS_KIN"/>
    <property type="match status" value="1"/>
</dbReference>
<protein>
    <recommendedName>
        <fullName evidence="3">histidine kinase</fullName>
        <ecNumber evidence="3">2.7.13.3</ecNumber>
    </recommendedName>
</protein>
<dbReference type="PRINTS" id="PR00344">
    <property type="entry name" value="BCTRLSENSOR"/>
</dbReference>
<dbReference type="CDD" id="cd00130">
    <property type="entry name" value="PAS"/>
    <property type="match status" value="4"/>
</dbReference>
<evidence type="ECO:0000256" key="4">
    <source>
        <dbReference type="ARBA" id="ARBA00022475"/>
    </source>
</evidence>
<dbReference type="InterPro" id="IPR013655">
    <property type="entry name" value="PAS_fold_3"/>
</dbReference>
<evidence type="ECO:0000313" key="18">
    <source>
        <dbReference type="EMBL" id="TXC66319.1"/>
    </source>
</evidence>
<dbReference type="CDD" id="cd00075">
    <property type="entry name" value="HATPase"/>
    <property type="match status" value="1"/>
</dbReference>
<dbReference type="InterPro" id="IPR000014">
    <property type="entry name" value="PAS"/>
</dbReference>
<evidence type="ECO:0000256" key="8">
    <source>
        <dbReference type="ARBA" id="ARBA00022692"/>
    </source>
</evidence>
<dbReference type="CDD" id="cd00082">
    <property type="entry name" value="HisKA"/>
    <property type="match status" value="1"/>
</dbReference>
<dbReference type="InterPro" id="IPR036097">
    <property type="entry name" value="HisK_dim/P_sf"/>
</dbReference>
<dbReference type="SUPFAM" id="SSF55874">
    <property type="entry name" value="ATPase domain of HSP90 chaperone/DNA topoisomerase II/histidine kinase"/>
    <property type="match status" value="1"/>
</dbReference>
<evidence type="ECO:0000256" key="2">
    <source>
        <dbReference type="ARBA" id="ARBA00004429"/>
    </source>
</evidence>
<feature type="domain" description="PAS" evidence="16">
    <location>
        <begin position="222"/>
        <end position="294"/>
    </location>
</feature>
<keyword evidence="12" id="KW-1133">Transmembrane helix</keyword>
<dbReference type="SMART" id="SM00091">
    <property type="entry name" value="PAS"/>
    <property type="match status" value="4"/>
</dbReference>
<name>A0A5C6U0Q2_9BURK</name>
<dbReference type="InterPro" id="IPR001610">
    <property type="entry name" value="PAC"/>
</dbReference>
<dbReference type="SMART" id="SM00086">
    <property type="entry name" value="PAC"/>
    <property type="match status" value="4"/>
</dbReference>
<dbReference type="SMART" id="SM00388">
    <property type="entry name" value="HisKA"/>
    <property type="match status" value="1"/>
</dbReference>
<evidence type="ECO:0000256" key="6">
    <source>
        <dbReference type="ARBA" id="ARBA00022553"/>
    </source>
</evidence>
<evidence type="ECO:0000313" key="19">
    <source>
        <dbReference type="Proteomes" id="UP000321832"/>
    </source>
</evidence>
<feature type="domain" description="PAC" evidence="17">
    <location>
        <begin position="297"/>
        <end position="349"/>
    </location>
</feature>
<evidence type="ECO:0000256" key="10">
    <source>
        <dbReference type="ARBA" id="ARBA00022741"/>
    </source>
</evidence>
<feature type="domain" description="PAS" evidence="16">
    <location>
        <begin position="346"/>
        <end position="423"/>
    </location>
</feature>
<dbReference type="GO" id="GO:0000155">
    <property type="term" value="F:phosphorelay sensor kinase activity"/>
    <property type="evidence" value="ECO:0007669"/>
    <property type="project" value="InterPro"/>
</dbReference>